<evidence type="ECO:0000256" key="2">
    <source>
        <dbReference type="SAM" id="Phobius"/>
    </source>
</evidence>
<protein>
    <submittedName>
        <fullName evidence="3">DUF881 domain-containing protein</fullName>
    </submittedName>
</protein>
<dbReference type="InterPro" id="IPR010273">
    <property type="entry name" value="DUF881"/>
</dbReference>
<reference evidence="3 4" key="1">
    <citation type="submission" date="2018-10" db="EMBL/GenBank/DDBJ databases">
        <title>Marmoricola sp. 4Q3S-7 whole genome shotgun sequence.</title>
        <authorList>
            <person name="Li F."/>
        </authorList>
    </citation>
    <scope>NUCLEOTIDE SEQUENCE [LARGE SCALE GENOMIC DNA]</scope>
    <source>
        <strain evidence="3 4">4Q3S-7</strain>
    </source>
</reference>
<organism evidence="3 4">
    <name type="scientific">Nocardioides mangrovicus</name>
    <dbReference type="NCBI Taxonomy" id="2478913"/>
    <lineage>
        <taxon>Bacteria</taxon>
        <taxon>Bacillati</taxon>
        <taxon>Actinomycetota</taxon>
        <taxon>Actinomycetes</taxon>
        <taxon>Propionibacteriales</taxon>
        <taxon>Nocardioidaceae</taxon>
        <taxon>Nocardioides</taxon>
    </lineage>
</organism>
<sequence length="261" mass="27680">MAQQRTVPPVTTRHLRRHARRALTSWRLLAVVAFVAAGALFVTSSIDSKGGDLRSNSVTDLGTLVLGQRRDTDAAQQRVAQLNREVDSLSRAVTGKQVQALQAKAEALQAPAGLDPMSGAGVEVTLTDAPEDVTDKAIAKGHPALDTLVVHQQDLQAVVNALWLGGARGISIMDQRIISTTGIKCAGPTVILHGVPYSPPYVIKAVGDPTALLSALDDSDYIDSYRTVADAYGLGYDVETTRVALKGYTGTLELRYAKPAA</sequence>
<dbReference type="Pfam" id="PF05949">
    <property type="entry name" value="DUF881"/>
    <property type="match status" value="1"/>
</dbReference>
<dbReference type="PANTHER" id="PTHR37313">
    <property type="entry name" value="UPF0749 PROTEIN RV1825"/>
    <property type="match status" value="1"/>
</dbReference>
<accession>A0A3L8NY50</accession>
<dbReference type="Gene3D" id="3.30.70.1880">
    <property type="entry name" value="Protein of unknown function DUF881"/>
    <property type="match status" value="1"/>
</dbReference>
<keyword evidence="4" id="KW-1185">Reference proteome</keyword>
<keyword evidence="2" id="KW-0812">Transmembrane</keyword>
<dbReference type="AlphaFoldDB" id="A0A3L8NY50"/>
<proteinExistence type="inferred from homology"/>
<comment type="caution">
    <text evidence="3">The sequence shown here is derived from an EMBL/GenBank/DDBJ whole genome shotgun (WGS) entry which is preliminary data.</text>
</comment>
<keyword evidence="2" id="KW-1133">Transmembrane helix</keyword>
<dbReference type="Proteomes" id="UP000281708">
    <property type="component" value="Unassembled WGS sequence"/>
</dbReference>
<evidence type="ECO:0000313" key="4">
    <source>
        <dbReference type="Proteomes" id="UP000281708"/>
    </source>
</evidence>
<dbReference type="PANTHER" id="PTHR37313:SF4">
    <property type="entry name" value="CONSERVED MEMBRANE PROTEIN-RELATED"/>
    <property type="match status" value="1"/>
</dbReference>
<evidence type="ECO:0000256" key="1">
    <source>
        <dbReference type="ARBA" id="ARBA00009108"/>
    </source>
</evidence>
<keyword evidence="2" id="KW-0472">Membrane</keyword>
<feature type="transmembrane region" description="Helical" evidence="2">
    <location>
        <begin position="26"/>
        <end position="46"/>
    </location>
</feature>
<dbReference type="EMBL" id="RDBE01000010">
    <property type="protein sequence ID" value="RLV48070.1"/>
    <property type="molecule type" value="Genomic_DNA"/>
</dbReference>
<name>A0A3L8NY50_9ACTN</name>
<dbReference type="GO" id="GO:0005886">
    <property type="term" value="C:plasma membrane"/>
    <property type="evidence" value="ECO:0007669"/>
    <property type="project" value="TreeGrafter"/>
</dbReference>
<evidence type="ECO:0000313" key="3">
    <source>
        <dbReference type="EMBL" id="RLV48070.1"/>
    </source>
</evidence>
<gene>
    <name evidence="3" type="ORF">D9V37_18465</name>
</gene>
<comment type="similarity">
    <text evidence="1">Belongs to the UPF0749 family.</text>
</comment>